<accession>A0A5A9W660</accession>
<dbReference type="AlphaFoldDB" id="A0A5A9W660"/>
<dbReference type="Pfam" id="PF08668">
    <property type="entry name" value="HDOD"/>
    <property type="match status" value="1"/>
</dbReference>
<evidence type="ECO:0000259" key="1">
    <source>
        <dbReference type="PROSITE" id="PS51833"/>
    </source>
</evidence>
<dbReference type="Gene3D" id="3.90.960.10">
    <property type="entry name" value="YbaK/aminoacyl-tRNA synthetase-associated domain"/>
    <property type="match status" value="1"/>
</dbReference>
<dbReference type="Proteomes" id="UP000325302">
    <property type="component" value="Unassembled WGS sequence"/>
</dbReference>
<dbReference type="PROSITE" id="PS51833">
    <property type="entry name" value="HDOD"/>
    <property type="match status" value="1"/>
</dbReference>
<comment type="caution">
    <text evidence="2">The sequence shown here is derived from an EMBL/GenBank/DDBJ whole genome shotgun (WGS) entry which is preliminary data.</text>
</comment>
<feature type="domain" description="HDOD" evidence="1">
    <location>
        <begin position="165"/>
        <end position="365"/>
    </location>
</feature>
<dbReference type="PIRSF" id="PIRSF036888">
    <property type="entry name" value="HDGYPm_UCP036888"/>
    <property type="match status" value="1"/>
</dbReference>
<dbReference type="InterPro" id="IPR052340">
    <property type="entry name" value="RNase_Y/CdgJ"/>
</dbReference>
<protein>
    <submittedName>
        <fullName evidence="2">HDOD domain-containing protein</fullName>
    </submittedName>
</protein>
<proteinExistence type="predicted"/>
<dbReference type="PANTHER" id="PTHR33525:SF3">
    <property type="entry name" value="RIBONUCLEASE Y"/>
    <property type="match status" value="1"/>
</dbReference>
<reference evidence="2 3" key="1">
    <citation type="submission" date="2019-03" db="EMBL/GenBank/DDBJ databases">
        <title>Nitrincola sp. nov. isolated from an Indian soda lake.</title>
        <authorList>
            <person name="Joshi A."/>
            <person name="Thite S.V."/>
            <person name="Joseph N."/>
            <person name="Dhotre D."/>
            <person name="Moorthy M."/>
            <person name="Shouche Y.S."/>
        </authorList>
    </citation>
    <scope>NUCLEOTIDE SEQUENCE [LARGE SCALE GENOMIC DNA]</scope>
    <source>
        <strain evidence="2 3">MEB193</strain>
    </source>
</reference>
<name>A0A5A9W660_9GAMM</name>
<sequence>MSKLSVGAKPLSGSGQHVVRMTLVHDKEGKLLVLLPASSLLNLSALWRLTGRTLQPVSCADAQRFFSQEALNNTWGQKQLFNMPCILDTNLDPAARHDIWEPITGLRFMAREGWLSESLQTGGLGLSCELIESVQTASDTEAITQALERFTALRVRQRLEETLGLPAFNQTTQRMIMLRSDADAEVEDLLKIVKLDPSLSAQIMSWAASPYYAAPGRVDSVEDAVIRVLGFDLVVNLALGVAMGKIMNLPDSQVRGATPFWLQSLAMAALAERLCKKMPAEQRLKPGLAYLSGLLHNFGYLLLSHLFPAQFSTLSRYIEANLHLPFPVVEQQVLNLTRDQIGAWLLENWSLPDSVCTAIRYQQDAGFKGTNFLYPCLLRVTSLALREQGLSDGPVESPNPADLEALGLSLERVQQEAALICASQDALKSLTELFEA</sequence>
<gene>
    <name evidence="2" type="ORF">E1H14_00045</name>
</gene>
<dbReference type="InterPro" id="IPR014627">
    <property type="entry name" value="UCP036888_HDGYP-like"/>
</dbReference>
<dbReference type="EMBL" id="SMRS01000001">
    <property type="protein sequence ID" value="KAA0876172.1"/>
    <property type="molecule type" value="Genomic_DNA"/>
</dbReference>
<dbReference type="OrthoDB" id="7001648at2"/>
<organism evidence="2 3">
    <name type="scientific">Nitrincola tapanii</name>
    <dbReference type="NCBI Taxonomy" id="1708751"/>
    <lineage>
        <taxon>Bacteria</taxon>
        <taxon>Pseudomonadati</taxon>
        <taxon>Pseudomonadota</taxon>
        <taxon>Gammaproteobacteria</taxon>
        <taxon>Oceanospirillales</taxon>
        <taxon>Oceanospirillaceae</taxon>
        <taxon>Nitrincola</taxon>
    </lineage>
</organism>
<dbReference type="PANTHER" id="PTHR33525">
    <property type="match status" value="1"/>
</dbReference>
<dbReference type="InterPro" id="IPR013976">
    <property type="entry name" value="HDOD"/>
</dbReference>
<dbReference type="GO" id="GO:0002161">
    <property type="term" value="F:aminoacyl-tRNA deacylase activity"/>
    <property type="evidence" value="ECO:0007669"/>
    <property type="project" value="InterPro"/>
</dbReference>
<dbReference type="Gene3D" id="1.10.3210.10">
    <property type="entry name" value="Hypothetical protein af1432"/>
    <property type="match status" value="1"/>
</dbReference>
<keyword evidence="3" id="KW-1185">Reference proteome</keyword>
<evidence type="ECO:0000313" key="3">
    <source>
        <dbReference type="Proteomes" id="UP000325302"/>
    </source>
</evidence>
<dbReference type="SUPFAM" id="SSF109604">
    <property type="entry name" value="HD-domain/PDEase-like"/>
    <property type="match status" value="1"/>
</dbReference>
<dbReference type="InterPro" id="IPR036754">
    <property type="entry name" value="YbaK/aa-tRNA-synt-asso_dom_sf"/>
</dbReference>
<evidence type="ECO:0000313" key="2">
    <source>
        <dbReference type="EMBL" id="KAA0876172.1"/>
    </source>
</evidence>